<organism evidence="2 3">
    <name type="scientific">Streptomyces doudnae</name>
    <dbReference type="NCBI Taxonomy" id="3075536"/>
    <lineage>
        <taxon>Bacteria</taxon>
        <taxon>Bacillati</taxon>
        <taxon>Actinomycetota</taxon>
        <taxon>Actinomycetes</taxon>
        <taxon>Kitasatosporales</taxon>
        <taxon>Streptomycetaceae</taxon>
        <taxon>Streptomyces</taxon>
    </lineage>
</organism>
<evidence type="ECO:0000259" key="1">
    <source>
        <dbReference type="Pfam" id="PF12697"/>
    </source>
</evidence>
<accession>A0ABD5EPV5</accession>
<dbReference type="InterPro" id="IPR000073">
    <property type="entry name" value="AB_hydrolase_1"/>
</dbReference>
<dbReference type="RefSeq" id="WP_256089788.1">
    <property type="nucleotide sequence ID" value="NZ_JAVRES010000008.1"/>
</dbReference>
<dbReference type="SUPFAM" id="SSF53474">
    <property type="entry name" value="alpha/beta-Hydrolases"/>
    <property type="match status" value="1"/>
</dbReference>
<protein>
    <submittedName>
        <fullName evidence="2">Alpha/beta hydrolase</fullName>
    </submittedName>
</protein>
<dbReference type="PANTHER" id="PTHR43194:SF2">
    <property type="entry name" value="PEROXISOMAL MEMBRANE PROTEIN LPX1"/>
    <property type="match status" value="1"/>
</dbReference>
<proteinExistence type="predicted"/>
<keyword evidence="3" id="KW-1185">Reference proteome</keyword>
<dbReference type="Gene3D" id="3.40.50.1820">
    <property type="entry name" value="alpha/beta hydrolase"/>
    <property type="match status" value="1"/>
</dbReference>
<dbReference type="Pfam" id="PF12697">
    <property type="entry name" value="Abhydrolase_6"/>
    <property type="match status" value="1"/>
</dbReference>
<sequence length="273" mass="28825">MLTRVERDGVPLTLTRRAGSGRPLLLVPGVMADASGWQPVVDALDVPGPVYVLNRRGRRPSGPLGADYSVRTEIDDLTRVLDEITAAEGPHQGLDLFGWSFGGLVALEATARRTGAVRSLTLYEPVVRPFGRAALPALREADAAGDLDRAVEIVNRDVSGFSARYVADLRATPVWDVLRPLAAPLARELTALDDHPADLAALAATDLPPLTLLLGGDNEGSAPYGDAFTAFTTALPRARTVVMPGQGHLAHAQDPRALADHIAAAVRHPAPAS</sequence>
<name>A0ABD5EPV5_9ACTN</name>
<dbReference type="GO" id="GO:0016787">
    <property type="term" value="F:hydrolase activity"/>
    <property type="evidence" value="ECO:0007669"/>
    <property type="project" value="UniProtKB-KW"/>
</dbReference>
<dbReference type="PANTHER" id="PTHR43194">
    <property type="entry name" value="HYDROLASE ALPHA/BETA FOLD FAMILY"/>
    <property type="match status" value="1"/>
</dbReference>
<keyword evidence="2" id="KW-0378">Hydrolase</keyword>
<dbReference type="AlphaFoldDB" id="A0ABD5EPV5"/>
<feature type="domain" description="AB hydrolase-1" evidence="1">
    <location>
        <begin position="24"/>
        <end position="260"/>
    </location>
</feature>
<dbReference type="InterPro" id="IPR029058">
    <property type="entry name" value="AB_hydrolase_fold"/>
</dbReference>
<dbReference type="EMBL" id="JAVRES010000008">
    <property type="protein sequence ID" value="MDT0436726.1"/>
    <property type="molecule type" value="Genomic_DNA"/>
</dbReference>
<dbReference type="Proteomes" id="UP001183535">
    <property type="component" value="Unassembled WGS sequence"/>
</dbReference>
<evidence type="ECO:0000313" key="2">
    <source>
        <dbReference type="EMBL" id="MDT0436726.1"/>
    </source>
</evidence>
<gene>
    <name evidence="2" type="ORF">RM877_18735</name>
</gene>
<evidence type="ECO:0000313" key="3">
    <source>
        <dbReference type="Proteomes" id="UP001183535"/>
    </source>
</evidence>
<reference evidence="3" key="1">
    <citation type="submission" date="2023-07" db="EMBL/GenBank/DDBJ databases">
        <title>30 novel species of actinomycetes from the DSMZ collection.</title>
        <authorList>
            <person name="Nouioui I."/>
        </authorList>
    </citation>
    <scope>NUCLEOTIDE SEQUENCE [LARGE SCALE GENOMIC DNA]</scope>
    <source>
        <strain evidence="3">DSM 41981</strain>
    </source>
</reference>
<dbReference type="InterPro" id="IPR050228">
    <property type="entry name" value="Carboxylesterase_BioH"/>
</dbReference>
<comment type="caution">
    <text evidence="2">The sequence shown here is derived from an EMBL/GenBank/DDBJ whole genome shotgun (WGS) entry which is preliminary data.</text>
</comment>